<sequence>MKAQLSIDFIFAMTLLLIFSLGLMSFAFEEKEEVETLNHAAKVRVFAISLRDMINKVYAMGPGFAVVKDIPFTLGSKDNVTITVSTERKVTVVAYIEGKKYTVTETLQVPIFENTSVIIENETTKKIVIKYEDGRGVILERANGN</sequence>
<proteinExistence type="predicted"/>
<reference evidence="2 3" key="1">
    <citation type="submission" date="2017-08" db="EMBL/GenBank/DDBJ databases">
        <title>Resequencing and Reannotation of the genome of Pyrococcus furiosus type strain DSM3638.</title>
        <authorList>
            <person name="Reichelt R.M."/>
            <person name="Bunk B."/>
        </authorList>
    </citation>
    <scope>NUCLEOTIDE SEQUENCE [LARGE SCALE GENOMIC DNA]</scope>
    <source>
        <strain evidence="2 3">DSM 3638</strain>
    </source>
</reference>
<keyword evidence="1" id="KW-1133">Transmembrane helix</keyword>
<dbReference type="AlphaFoldDB" id="A0A5C0XPH2"/>
<dbReference type="EMBL" id="CP023154">
    <property type="protein sequence ID" value="QEK79136.1"/>
    <property type="molecule type" value="Genomic_DNA"/>
</dbReference>
<evidence type="ECO:0000313" key="2">
    <source>
        <dbReference type="EMBL" id="QEK79136.1"/>
    </source>
</evidence>
<feature type="transmembrane region" description="Helical" evidence="1">
    <location>
        <begin position="7"/>
        <end position="28"/>
    </location>
</feature>
<organism evidence="2 3">
    <name type="scientific">Pyrococcus furiosus (strain ATCC 43587 / DSM 3638 / JCM 8422 / Vc1)</name>
    <dbReference type="NCBI Taxonomy" id="186497"/>
    <lineage>
        <taxon>Archaea</taxon>
        <taxon>Methanobacteriati</taxon>
        <taxon>Methanobacteriota</taxon>
        <taxon>Thermococci</taxon>
        <taxon>Thermococcales</taxon>
        <taxon>Thermococcaceae</taxon>
        <taxon>Pyrococcus</taxon>
    </lineage>
</organism>
<dbReference type="RefSeq" id="WP_011012657.1">
    <property type="nucleotide sequence ID" value="NC_003413.1"/>
</dbReference>
<evidence type="ECO:0000313" key="3">
    <source>
        <dbReference type="Proteomes" id="UP000324354"/>
    </source>
</evidence>
<evidence type="ECO:0000256" key="1">
    <source>
        <dbReference type="SAM" id="Phobius"/>
    </source>
</evidence>
<keyword evidence="1" id="KW-0472">Membrane</keyword>
<gene>
    <name evidence="2" type="ORF">PFDSM3638_07600</name>
</gene>
<accession>A0A5C0XPH2</accession>
<dbReference type="GeneID" id="41713328"/>
<dbReference type="GeneID" id="13300820"/>
<dbReference type="OrthoDB" id="86130at2157"/>
<keyword evidence="1" id="KW-0812">Transmembrane</keyword>
<dbReference type="Proteomes" id="UP000324354">
    <property type="component" value="Chromosome"/>
</dbReference>
<name>A0A5C0XPH2_PYRFU</name>
<protein>
    <submittedName>
        <fullName evidence="2">Uncharacterized protein</fullName>
    </submittedName>
</protein>